<feature type="domain" description="Cytidyltransferase-like" evidence="3">
    <location>
        <begin position="5"/>
        <end position="128"/>
    </location>
</feature>
<evidence type="ECO:0000256" key="2">
    <source>
        <dbReference type="ARBA" id="ARBA00022695"/>
    </source>
</evidence>
<dbReference type="EMBL" id="UINC01034385">
    <property type="protein sequence ID" value="SVB25144.1"/>
    <property type="molecule type" value="Genomic_DNA"/>
</dbReference>
<dbReference type="InterPro" id="IPR014729">
    <property type="entry name" value="Rossmann-like_a/b/a_fold"/>
</dbReference>
<evidence type="ECO:0000313" key="4">
    <source>
        <dbReference type="EMBL" id="SVB25144.1"/>
    </source>
</evidence>
<dbReference type="InterPro" id="IPR004821">
    <property type="entry name" value="Cyt_trans-like"/>
</dbReference>
<dbReference type="PANTHER" id="PTHR43793">
    <property type="entry name" value="FAD SYNTHASE"/>
    <property type="match status" value="1"/>
</dbReference>
<dbReference type="Pfam" id="PF01467">
    <property type="entry name" value="CTP_transf_like"/>
    <property type="match status" value="1"/>
</dbReference>
<sequence>MKMGFTCGSFDLLHAGHVLMLEECKNNCDYMVVGLQTDPTVDRKEKQKPIQTVYERFIQLRAVKYIDEIVVYETETDLMNVLLSLMPDIRFLGEDHKQKGYTGKGIEGIEIMFNMRKNDYSSTDLRNRCVEVVSLYHSTMSHDTDIERDEEMRPLEPIK</sequence>
<proteinExistence type="predicted"/>
<gene>
    <name evidence="4" type="ORF">METZ01_LOCUS177998</name>
</gene>
<accession>A0A382CH25</accession>
<dbReference type="SUPFAM" id="SSF52374">
    <property type="entry name" value="Nucleotidylyl transferase"/>
    <property type="match status" value="1"/>
</dbReference>
<dbReference type="PANTHER" id="PTHR43793:SF1">
    <property type="entry name" value="FAD SYNTHASE"/>
    <property type="match status" value="1"/>
</dbReference>
<dbReference type="NCBIfam" id="TIGR00125">
    <property type="entry name" value="cyt_tran_rel"/>
    <property type="match status" value="1"/>
</dbReference>
<keyword evidence="2" id="KW-0548">Nucleotidyltransferase</keyword>
<protein>
    <recommendedName>
        <fullName evidence="3">Cytidyltransferase-like domain-containing protein</fullName>
    </recommendedName>
</protein>
<name>A0A382CH25_9ZZZZ</name>
<evidence type="ECO:0000256" key="1">
    <source>
        <dbReference type="ARBA" id="ARBA00022679"/>
    </source>
</evidence>
<dbReference type="AlphaFoldDB" id="A0A382CH25"/>
<keyword evidence="1" id="KW-0808">Transferase</keyword>
<organism evidence="4">
    <name type="scientific">marine metagenome</name>
    <dbReference type="NCBI Taxonomy" id="408172"/>
    <lineage>
        <taxon>unclassified sequences</taxon>
        <taxon>metagenomes</taxon>
        <taxon>ecological metagenomes</taxon>
    </lineage>
</organism>
<dbReference type="Gene3D" id="3.40.50.620">
    <property type="entry name" value="HUPs"/>
    <property type="match status" value="1"/>
</dbReference>
<dbReference type="GO" id="GO:0016779">
    <property type="term" value="F:nucleotidyltransferase activity"/>
    <property type="evidence" value="ECO:0007669"/>
    <property type="project" value="UniProtKB-KW"/>
</dbReference>
<reference evidence="4" key="1">
    <citation type="submission" date="2018-05" db="EMBL/GenBank/DDBJ databases">
        <authorList>
            <person name="Lanie J.A."/>
            <person name="Ng W.-L."/>
            <person name="Kazmierczak K.M."/>
            <person name="Andrzejewski T.M."/>
            <person name="Davidsen T.M."/>
            <person name="Wayne K.J."/>
            <person name="Tettelin H."/>
            <person name="Glass J.I."/>
            <person name="Rusch D."/>
            <person name="Podicherti R."/>
            <person name="Tsui H.-C.T."/>
            <person name="Winkler M.E."/>
        </authorList>
    </citation>
    <scope>NUCLEOTIDE SEQUENCE</scope>
</reference>
<dbReference type="InterPro" id="IPR050385">
    <property type="entry name" value="Archaeal_FAD_synthase"/>
</dbReference>
<evidence type="ECO:0000259" key="3">
    <source>
        <dbReference type="Pfam" id="PF01467"/>
    </source>
</evidence>